<dbReference type="Gene3D" id="2.30.30.40">
    <property type="entry name" value="SH3 Domains"/>
    <property type="match status" value="15"/>
</dbReference>
<evidence type="ECO:0000259" key="2">
    <source>
        <dbReference type="PROSITE" id="PS51781"/>
    </source>
</evidence>
<feature type="compositionally biased region" description="Low complexity" evidence="1">
    <location>
        <begin position="325"/>
        <end position="340"/>
    </location>
</feature>
<dbReference type="SMART" id="SM00287">
    <property type="entry name" value="SH3b"/>
    <property type="match status" value="15"/>
</dbReference>
<feature type="domain" description="SH3b" evidence="2">
    <location>
        <begin position="1074"/>
        <end position="1141"/>
    </location>
</feature>
<feature type="domain" description="SH3b" evidence="2">
    <location>
        <begin position="997"/>
        <end position="1062"/>
    </location>
</feature>
<feature type="domain" description="SH3b" evidence="2">
    <location>
        <begin position="772"/>
        <end position="837"/>
    </location>
</feature>
<dbReference type="PANTHER" id="PTHR34408">
    <property type="entry name" value="FAMILY PROTEIN, PUTATIVE-RELATED"/>
    <property type="match status" value="1"/>
</dbReference>
<name>A0A9Q9FGG3_9FIRM</name>
<evidence type="ECO:0000256" key="1">
    <source>
        <dbReference type="SAM" id="MobiDB-lite"/>
    </source>
</evidence>
<feature type="compositionally biased region" description="Polar residues" evidence="1">
    <location>
        <begin position="343"/>
        <end position="357"/>
    </location>
</feature>
<feature type="domain" description="SH3b" evidence="2">
    <location>
        <begin position="179"/>
        <end position="244"/>
    </location>
</feature>
<dbReference type="PROSITE" id="PS51781">
    <property type="entry name" value="SH3B"/>
    <property type="match status" value="13"/>
</dbReference>
<feature type="domain" description="SH3b" evidence="2">
    <location>
        <begin position="328"/>
        <end position="401"/>
    </location>
</feature>
<dbReference type="Gene3D" id="1.10.530.10">
    <property type="match status" value="1"/>
</dbReference>
<proteinExistence type="predicted"/>
<dbReference type="GO" id="GO:0004040">
    <property type="term" value="F:amidase activity"/>
    <property type="evidence" value="ECO:0007669"/>
    <property type="project" value="InterPro"/>
</dbReference>
<sequence length="1399" mass="154916">MPKKVLITLSLMGAALCNQDYMKTVFAEESRPSALLERSSVKIAITMENLNLRDKASTSGRILTTIPKGKTVTILSEKDENGWYKVSYDGKTGYVSRSYLTTSNSTPAVSKTGTATENLNLRDQPGTSGKILTTIPKGKTVTILSEKDENGWYKVSYGGKTGYVSGSYLTTSPSGSTTITTKTGTATENLNLRNQASLSGKILTTIPKGKTVTILSEKDENGWYKVSYDGKTGYAISNYIKEDDSNSEATESAPSKPTVSKTGTTTENLNLRNQASLSGKVLMTIPKGKTVTILSEKDENGWYKVSYDGKTGYAISNYIKEGDSNSESTESTPSTPVPIEGQPTENLNLRDQPSTSGKILTTIPKGKTVTILSEKNANGWYKVSYNGKTGYVSGSYFKVTKYEELEETVIWTGTVNTNESIVYKTADTSATTLTAYHAGQKVEVVKVQGDWVRIKYNDTYAWMLKKVVTQGNLPNSTILWDGEIGKDTKLYATKSTTSTVLNSLTKGTVVYVIEEDGDWLKIKHHDGYGYVQRVTVINLSIPTIPENILWTGKTTENLNVRNYPDVSGILLGTLTKGTIIEVVSEDSKGWLKIKYEHGYGYVNGSYVQKDDSQTPETPETTKQIAYVYNLDGGTLNVRPQPNTSQSAIGKLSEGEAVTIVGESGNWYEIEYNNSIAYVSKDYITFTPITPETPEITKQIAYVYNLDGGTLNVRPQPNTNQAAIGKLAEGEAVTIVGESGNWYEIEYNNSTGYVSKDYITFTPITPETPEITKQIAYVYNLDGGTLNVRPQPNTNQAAIGKLAEGEAVTIVGESGNWYEIEYNNSTGYVSKDYITFTPITPETPEITKQIAYVYNLDGGTLNVRPQPNTNQAAIGKLAEGEAVTIVGESGNWYEIEYNNSTGYVSKDYITFTPITPETPEITKQIAYVYNLDGGTLNVRPQPNTNQAAIGKLAEGEAVTIVGESGNWYEIEYNNSTGYVSKDYITFTPITPETPEITKQIAYVYNLDGGTLNVRPQPNTSQSAIGKLTEGEAVTIVGESGNWYEIEYNNSTGYVSKDYITFNKPNQHPDANIDFETTPRIGVVIDSVTSLNIRQEATTNSVILGTLTAKDEVSIIGRFNDFYKISYDDSYAYVHKDYVGVKATSNLNGRVSYLTTEYSYSLTKFAQIQQSYTSGTIQSITSYLNPNNPANVNYLLQYLRIDQFRSFDVAGLNKELQNKGVLHNQGQIFYNASRYYNIDPIFFVSQSIHETNWGTSNLAKGITITEIADENKPIKDSSGKIIDYERIQLDKPVTVYNLFGIGARDHAPRLLGTTYAYKKGWTTPEKAIFGAAEFISLNYINSPKYQQNTPFKIKYNQLSANQWHQYATTPWYAYEIGNYMHRFAYLYDDNQEFLLDIPVYK</sequence>
<feature type="domain" description="SH3b" evidence="2">
    <location>
        <begin position="697"/>
        <end position="762"/>
    </location>
</feature>
<feature type="domain" description="SH3b" evidence="2">
    <location>
        <begin position="37"/>
        <end position="104"/>
    </location>
</feature>
<feature type="compositionally biased region" description="Polar residues" evidence="1">
    <location>
        <begin position="247"/>
        <end position="267"/>
    </location>
</feature>
<feature type="domain" description="SH3b" evidence="2">
    <location>
        <begin position="108"/>
        <end position="173"/>
    </location>
</feature>
<dbReference type="InterPro" id="IPR003646">
    <property type="entry name" value="SH3-like_bac-type"/>
</dbReference>
<protein>
    <submittedName>
        <fullName evidence="3">SH3 domain-containing protein</fullName>
    </submittedName>
</protein>
<accession>A0A9Q9FGG3</accession>
<feature type="domain" description="SH3b" evidence="2">
    <location>
        <begin position="545"/>
        <end position="611"/>
    </location>
</feature>
<reference evidence="3" key="1">
    <citation type="submission" date="2021-03" db="EMBL/GenBank/DDBJ databases">
        <title>Comparative Genomics and Metabolomics in the genus Turicibacter.</title>
        <authorList>
            <person name="Maki J."/>
            <person name="Looft T."/>
        </authorList>
    </citation>
    <scope>NUCLEOTIDE SEQUENCE</scope>
    <source>
        <strain evidence="3">ISU324</strain>
    </source>
</reference>
<feature type="domain" description="SH3b" evidence="2">
    <location>
        <begin position="619"/>
        <end position="687"/>
    </location>
</feature>
<feature type="domain" description="SH3b" evidence="2">
    <location>
        <begin position="922"/>
        <end position="987"/>
    </location>
</feature>
<dbReference type="InterPro" id="IPR052354">
    <property type="entry name" value="Cell_Wall_Dynamics_Protein"/>
</dbReference>
<evidence type="ECO:0000313" key="4">
    <source>
        <dbReference type="Proteomes" id="UP001058072"/>
    </source>
</evidence>
<feature type="region of interest" description="Disordered" evidence="1">
    <location>
        <begin position="321"/>
        <end position="357"/>
    </location>
</feature>
<organism evidence="3 4">
    <name type="scientific">Turicibacter bilis</name>
    <dbReference type="NCBI Taxonomy" id="2735723"/>
    <lineage>
        <taxon>Bacteria</taxon>
        <taxon>Bacillati</taxon>
        <taxon>Bacillota</taxon>
        <taxon>Erysipelotrichia</taxon>
        <taxon>Erysipelotrichales</taxon>
        <taxon>Turicibacteraceae</taxon>
        <taxon>Turicibacter</taxon>
    </lineage>
</organism>
<dbReference type="PANTHER" id="PTHR34408:SF1">
    <property type="entry name" value="GLYCOSYL HYDROLASE FAMILY 19 DOMAIN-CONTAINING PROTEIN HI_1415"/>
    <property type="match status" value="1"/>
</dbReference>
<dbReference type="EMBL" id="CP071250">
    <property type="protein sequence ID" value="UUF08801.1"/>
    <property type="molecule type" value="Genomic_DNA"/>
</dbReference>
<dbReference type="RefSeq" id="WP_256656458.1">
    <property type="nucleotide sequence ID" value="NZ_CP071250.1"/>
</dbReference>
<dbReference type="InterPro" id="IPR036028">
    <property type="entry name" value="SH3-like_dom_sf"/>
</dbReference>
<dbReference type="Pfam" id="PF08239">
    <property type="entry name" value="SH3_3"/>
    <property type="match status" value="15"/>
</dbReference>
<gene>
    <name evidence="3" type="ORF">J0J70_01890</name>
</gene>
<feature type="domain" description="SH3b" evidence="2">
    <location>
        <begin position="256"/>
        <end position="323"/>
    </location>
</feature>
<feature type="region of interest" description="Disordered" evidence="1">
    <location>
        <begin position="244"/>
        <end position="267"/>
    </location>
</feature>
<evidence type="ECO:0000313" key="3">
    <source>
        <dbReference type="EMBL" id="UUF08801.1"/>
    </source>
</evidence>
<dbReference type="SMART" id="SM00047">
    <property type="entry name" value="LYZ2"/>
    <property type="match status" value="1"/>
</dbReference>
<dbReference type="Proteomes" id="UP001058072">
    <property type="component" value="Chromosome"/>
</dbReference>
<dbReference type="InterPro" id="IPR002901">
    <property type="entry name" value="MGlyc_endo_b_GlcNAc-like_dom"/>
</dbReference>
<dbReference type="SUPFAM" id="SSF50044">
    <property type="entry name" value="SH3-domain"/>
    <property type="match status" value="6"/>
</dbReference>
<feature type="domain" description="SH3b" evidence="2">
    <location>
        <begin position="847"/>
        <end position="912"/>
    </location>
</feature>
<dbReference type="Pfam" id="PF01832">
    <property type="entry name" value="Glucosaminidase"/>
    <property type="match status" value="1"/>
</dbReference>